<evidence type="ECO:0000313" key="1">
    <source>
        <dbReference type="EMBL" id="KAI5650198.1"/>
    </source>
</evidence>
<comment type="caution">
    <text evidence="1">The sequence shown here is derived from an EMBL/GenBank/DDBJ whole genome shotgun (WGS) entry which is preliminary data.</text>
</comment>
<protein>
    <submittedName>
        <fullName evidence="1">Uncharacterized protein</fullName>
    </submittedName>
</protein>
<dbReference type="Proteomes" id="UP001060085">
    <property type="component" value="Linkage Group LG08"/>
</dbReference>
<evidence type="ECO:0000313" key="2">
    <source>
        <dbReference type="Proteomes" id="UP001060085"/>
    </source>
</evidence>
<proteinExistence type="predicted"/>
<keyword evidence="2" id="KW-1185">Reference proteome</keyword>
<sequence>MRASMLLPNSYTFTFLLRCFEPFEALRDGTVVYGDIVKLGSEASMFVMNALVDFYGKCGENLDLARELFEEMPERDVVSWNTMIGAYMNHGKIEFNSVIAGLSRAGGKWIWLILFFSVLSRTYFFLKKSCLLEYIKVGDLDTARANFTEMPEKSVVSWTTMVSGYAAIRDVYSAKKIFDQIPTKNVVSWNAMISGYKNKIEKSVLWGNTLIDMFSKCRDVENAKPVFQKMGKRYIITWTTMVSRLVVNGHCREAFEMYDKMGAQGLKPYEVFIAALSTCTHGGLLDEGKRAFYQMVYVFEIKPKMEHYQCMADLGRVGKLEEAFEFTESMHLEPNVLFESLTKKILDKEPTNSSYLTLITNLSSSVGRWQDALNFRVANCSSIQIGNDVHEFLARDSKHQKRKEIYGVLQSLNGNLNSISDLKYECLLVNTKLPRV</sequence>
<name>A0ACB9ZT35_CATRO</name>
<reference evidence="2" key="1">
    <citation type="journal article" date="2023" name="Nat. Plants">
        <title>Single-cell RNA sequencing provides a high-resolution roadmap for understanding the multicellular compartmentation of specialized metabolism.</title>
        <authorList>
            <person name="Sun S."/>
            <person name="Shen X."/>
            <person name="Li Y."/>
            <person name="Li Y."/>
            <person name="Wang S."/>
            <person name="Li R."/>
            <person name="Zhang H."/>
            <person name="Shen G."/>
            <person name="Guo B."/>
            <person name="Wei J."/>
            <person name="Xu J."/>
            <person name="St-Pierre B."/>
            <person name="Chen S."/>
            <person name="Sun C."/>
        </authorList>
    </citation>
    <scope>NUCLEOTIDE SEQUENCE [LARGE SCALE GENOMIC DNA]</scope>
</reference>
<organism evidence="1 2">
    <name type="scientific">Catharanthus roseus</name>
    <name type="common">Madagascar periwinkle</name>
    <name type="synonym">Vinca rosea</name>
    <dbReference type="NCBI Taxonomy" id="4058"/>
    <lineage>
        <taxon>Eukaryota</taxon>
        <taxon>Viridiplantae</taxon>
        <taxon>Streptophyta</taxon>
        <taxon>Embryophyta</taxon>
        <taxon>Tracheophyta</taxon>
        <taxon>Spermatophyta</taxon>
        <taxon>Magnoliopsida</taxon>
        <taxon>eudicotyledons</taxon>
        <taxon>Gunneridae</taxon>
        <taxon>Pentapetalae</taxon>
        <taxon>asterids</taxon>
        <taxon>lamiids</taxon>
        <taxon>Gentianales</taxon>
        <taxon>Apocynaceae</taxon>
        <taxon>Rauvolfioideae</taxon>
        <taxon>Vinceae</taxon>
        <taxon>Catharanthinae</taxon>
        <taxon>Catharanthus</taxon>
    </lineage>
</organism>
<gene>
    <name evidence="1" type="ORF">M9H77_36203</name>
</gene>
<dbReference type="EMBL" id="CM044708">
    <property type="protein sequence ID" value="KAI5650198.1"/>
    <property type="molecule type" value="Genomic_DNA"/>
</dbReference>
<accession>A0ACB9ZT35</accession>